<feature type="non-terminal residue" evidence="1">
    <location>
        <position position="1"/>
    </location>
</feature>
<sequence>GGIFGDGLGVPTVMMSYFFTLGILTKIPT</sequence>
<comment type="caution">
    <text evidence="1">The sequence shown here is derived from an EMBL/GenBank/DDBJ whole genome shotgun (WGS) entry which is preliminary data.</text>
</comment>
<proteinExistence type="predicted"/>
<organism evidence="1">
    <name type="scientific">marine sediment metagenome</name>
    <dbReference type="NCBI Taxonomy" id="412755"/>
    <lineage>
        <taxon>unclassified sequences</taxon>
        <taxon>metagenomes</taxon>
        <taxon>ecological metagenomes</taxon>
    </lineage>
</organism>
<name>X1LRH5_9ZZZZ</name>
<reference evidence="1" key="1">
    <citation type="journal article" date="2014" name="Front. Microbiol.">
        <title>High frequency of phylogenetically diverse reductive dehalogenase-homologous genes in deep subseafloor sedimentary metagenomes.</title>
        <authorList>
            <person name="Kawai M."/>
            <person name="Futagami T."/>
            <person name="Toyoda A."/>
            <person name="Takaki Y."/>
            <person name="Nishi S."/>
            <person name="Hori S."/>
            <person name="Arai W."/>
            <person name="Tsubouchi T."/>
            <person name="Morono Y."/>
            <person name="Uchiyama I."/>
            <person name="Ito T."/>
            <person name="Fujiyama A."/>
            <person name="Inagaki F."/>
            <person name="Takami H."/>
        </authorList>
    </citation>
    <scope>NUCLEOTIDE SEQUENCE</scope>
    <source>
        <strain evidence="1">Expedition CK06-06</strain>
    </source>
</reference>
<evidence type="ECO:0000313" key="1">
    <source>
        <dbReference type="EMBL" id="GAI21698.1"/>
    </source>
</evidence>
<accession>X1LRH5</accession>
<protein>
    <submittedName>
        <fullName evidence="1">Uncharacterized protein</fullName>
    </submittedName>
</protein>
<gene>
    <name evidence="1" type="ORF">S06H3_25468</name>
</gene>
<dbReference type="AlphaFoldDB" id="X1LRH5"/>
<dbReference type="EMBL" id="BARV01014661">
    <property type="protein sequence ID" value="GAI21698.1"/>
    <property type="molecule type" value="Genomic_DNA"/>
</dbReference>